<feature type="coiled-coil region" evidence="1">
    <location>
        <begin position="208"/>
        <end position="283"/>
    </location>
</feature>
<feature type="compositionally biased region" description="Polar residues" evidence="2">
    <location>
        <begin position="1"/>
        <end position="30"/>
    </location>
</feature>
<name>A0A8T1Q387_CARIL</name>
<sequence length="318" mass="37694">MFFTNLLSQNPQLDPTYGGQSESSPMTLGDSSPLPPNEPIGNRKSVRGANFNLEEDKLLVSAWLNCSLDAVQGTDQKHFKLWEKIYEYFQQFKETTNDRIIKSLIHQWSFEHCWHLLKDQPKWIWRATKEDPKRRKTMSPSLTPTRCSDATVDSVFDIEADQMLENEVIEPDRPIGRKAEKGKRKAQGRQTEGNFQLKKMKYTLLKESRAQEKEFYRLKAEKMEYENETEAKKLHLEDERLRLEAEKMSLDREKELSKIRQENERLRLEAEKVEIAKKKSDQRIMMMDVSVMPEMQRLYFQQLQREIMARRIRDADLD</sequence>
<organism evidence="4 5">
    <name type="scientific">Carya illinoinensis</name>
    <name type="common">Pecan</name>
    <dbReference type="NCBI Taxonomy" id="32201"/>
    <lineage>
        <taxon>Eukaryota</taxon>
        <taxon>Viridiplantae</taxon>
        <taxon>Streptophyta</taxon>
        <taxon>Embryophyta</taxon>
        <taxon>Tracheophyta</taxon>
        <taxon>Spermatophyta</taxon>
        <taxon>Magnoliopsida</taxon>
        <taxon>eudicotyledons</taxon>
        <taxon>Gunneridae</taxon>
        <taxon>Pentapetalae</taxon>
        <taxon>rosids</taxon>
        <taxon>fabids</taxon>
        <taxon>Fagales</taxon>
        <taxon>Juglandaceae</taxon>
        <taxon>Carya</taxon>
    </lineage>
</organism>
<reference evidence="4" key="1">
    <citation type="submission" date="2020-12" db="EMBL/GenBank/DDBJ databases">
        <title>WGS assembly of Carya illinoinensis cv. Pawnee.</title>
        <authorList>
            <person name="Platts A."/>
            <person name="Shu S."/>
            <person name="Wright S."/>
            <person name="Barry K."/>
            <person name="Edger P."/>
            <person name="Pires J.C."/>
            <person name="Schmutz J."/>
        </authorList>
    </citation>
    <scope>NUCLEOTIDE SEQUENCE</scope>
    <source>
        <tissue evidence="4">Leaf</tissue>
    </source>
</reference>
<keyword evidence="5" id="KW-1185">Reference proteome</keyword>
<dbReference type="AlphaFoldDB" id="A0A8T1Q387"/>
<feature type="region of interest" description="Disordered" evidence="2">
    <location>
        <begin position="172"/>
        <end position="191"/>
    </location>
</feature>
<dbReference type="EMBL" id="CM031815">
    <property type="protein sequence ID" value="KAG6648467.1"/>
    <property type="molecule type" value="Genomic_DNA"/>
</dbReference>
<evidence type="ECO:0000313" key="5">
    <source>
        <dbReference type="Proteomes" id="UP000811609"/>
    </source>
</evidence>
<comment type="caution">
    <text evidence="4">The sequence shown here is derived from an EMBL/GenBank/DDBJ whole genome shotgun (WGS) entry which is preliminary data.</text>
</comment>
<protein>
    <recommendedName>
        <fullName evidence="3">No apical meristem-associated C-terminal domain-containing protein</fullName>
    </recommendedName>
</protein>
<gene>
    <name evidence="4" type="ORF">CIPAW_07G149700</name>
</gene>
<evidence type="ECO:0000313" key="4">
    <source>
        <dbReference type="EMBL" id="KAG6648467.1"/>
    </source>
</evidence>
<evidence type="ECO:0000259" key="3">
    <source>
        <dbReference type="Pfam" id="PF14303"/>
    </source>
</evidence>
<dbReference type="Pfam" id="PF14303">
    <property type="entry name" value="NAM-associated"/>
    <property type="match status" value="1"/>
</dbReference>
<evidence type="ECO:0000256" key="1">
    <source>
        <dbReference type="SAM" id="Coils"/>
    </source>
</evidence>
<proteinExistence type="predicted"/>
<feature type="region of interest" description="Disordered" evidence="2">
    <location>
        <begin position="1"/>
        <end position="45"/>
    </location>
</feature>
<keyword evidence="1" id="KW-0175">Coiled coil</keyword>
<feature type="domain" description="No apical meristem-associated C-terminal" evidence="3">
    <location>
        <begin position="108"/>
        <end position="238"/>
    </location>
</feature>
<dbReference type="InterPro" id="IPR029466">
    <property type="entry name" value="NAM-associated_C"/>
</dbReference>
<accession>A0A8T1Q387</accession>
<dbReference type="Proteomes" id="UP000811609">
    <property type="component" value="Chromosome 7"/>
</dbReference>
<dbReference type="PANTHER" id="PTHR45125">
    <property type="entry name" value="F21J9.4-RELATED"/>
    <property type="match status" value="1"/>
</dbReference>
<dbReference type="PANTHER" id="PTHR45125:SF3">
    <property type="entry name" value="NO-APICAL-MERISTEM-ASSOCIATED CARBOXY-TERMINAL DOMAIN PROTEIN"/>
    <property type="match status" value="1"/>
</dbReference>
<evidence type="ECO:0000256" key="2">
    <source>
        <dbReference type="SAM" id="MobiDB-lite"/>
    </source>
</evidence>